<evidence type="ECO:0000256" key="2">
    <source>
        <dbReference type="ARBA" id="ARBA00015915"/>
    </source>
</evidence>
<dbReference type="FunFam" id="3.40.50.1980:FF:000006">
    <property type="entry name" value="Zinc ABC transporter substrate-binding protein ZnuA"/>
    <property type="match status" value="1"/>
</dbReference>
<dbReference type="PANTHER" id="PTHR42953">
    <property type="entry name" value="HIGH-AFFINITY ZINC UPTAKE SYSTEM PROTEIN ZNUA-RELATED"/>
    <property type="match status" value="1"/>
</dbReference>
<comment type="similarity">
    <text evidence="1">Belongs to the bacterial solute-binding protein 9 family.</text>
</comment>
<evidence type="ECO:0000256" key="5">
    <source>
        <dbReference type="ARBA" id="ARBA00022906"/>
    </source>
</evidence>
<dbReference type="RefSeq" id="WP_102521941.1">
    <property type="nucleotide sequence ID" value="NZ_LT960611.1"/>
</dbReference>
<gene>
    <name evidence="8" type="ORF">VTAP4600_A1261</name>
</gene>
<dbReference type="AlphaFoldDB" id="A0A2N8ZBE0"/>
<organism evidence="8 9">
    <name type="scientific">Vibrio tapetis subsp. tapetis</name>
    <dbReference type="NCBI Taxonomy" id="1671868"/>
    <lineage>
        <taxon>Bacteria</taxon>
        <taxon>Pseudomonadati</taxon>
        <taxon>Pseudomonadota</taxon>
        <taxon>Gammaproteobacteria</taxon>
        <taxon>Vibrionales</taxon>
        <taxon>Vibrionaceae</taxon>
        <taxon>Vibrio</taxon>
    </lineage>
</organism>
<keyword evidence="9" id="KW-1185">Reference proteome</keyword>
<dbReference type="OrthoDB" id="7346865at2"/>
<dbReference type="InterPro" id="IPR006127">
    <property type="entry name" value="ZnuA-like"/>
</dbReference>
<evidence type="ECO:0000256" key="4">
    <source>
        <dbReference type="ARBA" id="ARBA00022729"/>
    </source>
</evidence>
<evidence type="ECO:0000256" key="3">
    <source>
        <dbReference type="ARBA" id="ARBA00022448"/>
    </source>
</evidence>
<dbReference type="EMBL" id="LT960611">
    <property type="protein sequence ID" value="SON49240.1"/>
    <property type="molecule type" value="Genomic_DNA"/>
</dbReference>
<protein>
    <recommendedName>
        <fullName evidence="2">High-affinity zinc uptake system protein ZnuA</fullName>
    </recommendedName>
</protein>
<dbReference type="InterPro" id="IPR050492">
    <property type="entry name" value="Bact_metal-bind_prot9"/>
</dbReference>
<keyword evidence="5" id="KW-0406">Ion transport</keyword>
<name>A0A2N8ZBE0_9VIBR</name>
<keyword evidence="4 7" id="KW-0732">Signal</keyword>
<dbReference type="PANTHER" id="PTHR42953:SF3">
    <property type="entry name" value="HIGH-AFFINITY ZINC UPTAKE SYSTEM PROTEIN ZNUA"/>
    <property type="match status" value="1"/>
</dbReference>
<feature type="compositionally biased region" description="Basic and acidic residues" evidence="6">
    <location>
        <begin position="118"/>
        <end position="213"/>
    </location>
</feature>
<evidence type="ECO:0000256" key="7">
    <source>
        <dbReference type="SAM" id="SignalP"/>
    </source>
</evidence>
<dbReference type="KEGG" id="vta:A1261"/>
<reference evidence="8 9" key="1">
    <citation type="submission" date="2017-10" db="EMBL/GenBank/DDBJ databases">
        <authorList>
            <person name="Banno H."/>
            <person name="Chua N.-H."/>
        </authorList>
    </citation>
    <scope>NUCLEOTIDE SEQUENCE [LARGE SCALE GENOMIC DNA]</scope>
    <source>
        <strain evidence="8">Vibrio tapetis CECT4600</strain>
    </source>
</reference>
<proteinExistence type="inferred from homology"/>
<evidence type="ECO:0000313" key="9">
    <source>
        <dbReference type="Proteomes" id="UP000235828"/>
    </source>
</evidence>
<dbReference type="Pfam" id="PF01297">
    <property type="entry name" value="ZnuA"/>
    <property type="match status" value="1"/>
</dbReference>
<keyword evidence="5" id="KW-0862">Zinc</keyword>
<feature type="signal peptide" evidence="7">
    <location>
        <begin position="1"/>
        <end position="20"/>
    </location>
</feature>
<evidence type="ECO:0000256" key="6">
    <source>
        <dbReference type="SAM" id="MobiDB-lite"/>
    </source>
</evidence>
<evidence type="ECO:0000313" key="8">
    <source>
        <dbReference type="EMBL" id="SON49240.1"/>
    </source>
</evidence>
<dbReference type="GO" id="GO:0006829">
    <property type="term" value="P:zinc ion transport"/>
    <property type="evidence" value="ECO:0007669"/>
    <property type="project" value="UniProtKB-KW"/>
</dbReference>
<evidence type="ECO:0000256" key="1">
    <source>
        <dbReference type="ARBA" id="ARBA00011028"/>
    </source>
</evidence>
<sequence>MSRLSLLLIALSAVPAVSHATNVLSSVKPIQLIANEITEGVTQSDVLMSTNTSPHDYALKPSDVKKLRSADLVIWVGPDLETFLQGVLVEHKGSLNLSEHESITFRKYGGCGCGNHKDSHEGHDHDSHEGHDHDSHEGHDHDSHEGHDHDSHEGHDHDSHEGHDHDSHEGHDHDSHEGHDHDSHKADEHDAHEGHEGHDHGDHSHAAGSRDPHVWLGPKQAEQIAAVIASKLSEIDPENAAVYKDNLAKFKINLSATTAELQSSFESVKDKGYFVFHDAYGYYENYFGLNNLGHFTVSPERKPGAKTLNKIRKKLESNAAHCVFSEPQFTPAVVKSVTRGTDVNRGELDPLAIDITVQSGAYFDFLKSLGSQFETCLSE</sequence>
<dbReference type="Proteomes" id="UP000235828">
    <property type="component" value="Chromosome A"/>
</dbReference>
<dbReference type="GO" id="GO:0046872">
    <property type="term" value="F:metal ion binding"/>
    <property type="evidence" value="ECO:0007669"/>
    <property type="project" value="InterPro"/>
</dbReference>
<keyword evidence="5" id="KW-0864">Zinc transport</keyword>
<dbReference type="NCBIfam" id="NF007091">
    <property type="entry name" value="PRK09545.1"/>
    <property type="match status" value="1"/>
</dbReference>
<dbReference type="SUPFAM" id="SSF53807">
    <property type="entry name" value="Helical backbone' metal receptor"/>
    <property type="match status" value="1"/>
</dbReference>
<accession>A0A2N8ZBE0</accession>
<feature type="chain" id="PRO_5014938498" description="High-affinity zinc uptake system protein ZnuA" evidence="7">
    <location>
        <begin position="21"/>
        <end position="379"/>
    </location>
</feature>
<feature type="region of interest" description="Disordered" evidence="6">
    <location>
        <begin position="118"/>
        <end position="214"/>
    </location>
</feature>
<keyword evidence="3" id="KW-0813">Transport</keyword>
<dbReference type="Gene3D" id="3.40.50.1980">
    <property type="entry name" value="Nitrogenase molybdenum iron protein domain"/>
    <property type="match status" value="3"/>
</dbReference>